<reference evidence="3" key="1">
    <citation type="journal article" date="2021" name="Nat. Commun.">
        <title>Genetic determinants of endophytism in the Arabidopsis root mycobiome.</title>
        <authorList>
            <person name="Mesny F."/>
            <person name="Miyauchi S."/>
            <person name="Thiergart T."/>
            <person name="Pickel B."/>
            <person name="Atanasova L."/>
            <person name="Karlsson M."/>
            <person name="Huettel B."/>
            <person name="Barry K.W."/>
            <person name="Haridas S."/>
            <person name="Chen C."/>
            <person name="Bauer D."/>
            <person name="Andreopoulos W."/>
            <person name="Pangilinan J."/>
            <person name="LaButti K."/>
            <person name="Riley R."/>
            <person name="Lipzen A."/>
            <person name="Clum A."/>
            <person name="Drula E."/>
            <person name="Henrissat B."/>
            <person name="Kohler A."/>
            <person name="Grigoriev I.V."/>
            <person name="Martin F.M."/>
            <person name="Hacquard S."/>
        </authorList>
    </citation>
    <scope>NUCLEOTIDE SEQUENCE</scope>
    <source>
        <strain evidence="3">MPI-CAGE-AT-0016</strain>
    </source>
</reference>
<organism evidence="3 4">
    <name type="scientific">Plectosphaerella cucumerina</name>
    <dbReference type="NCBI Taxonomy" id="40658"/>
    <lineage>
        <taxon>Eukaryota</taxon>
        <taxon>Fungi</taxon>
        <taxon>Dikarya</taxon>
        <taxon>Ascomycota</taxon>
        <taxon>Pezizomycotina</taxon>
        <taxon>Sordariomycetes</taxon>
        <taxon>Hypocreomycetidae</taxon>
        <taxon>Glomerellales</taxon>
        <taxon>Plectosphaerellaceae</taxon>
        <taxon>Plectosphaerella</taxon>
    </lineage>
</organism>
<keyword evidence="1" id="KW-0175">Coiled coil</keyword>
<evidence type="ECO:0000313" key="4">
    <source>
        <dbReference type="Proteomes" id="UP000813385"/>
    </source>
</evidence>
<feature type="compositionally biased region" description="Low complexity" evidence="2">
    <location>
        <begin position="514"/>
        <end position="530"/>
    </location>
</feature>
<keyword evidence="4" id="KW-1185">Reference proteome</keyword>
<name>A0A8K0TNB8_9PEZI</name>
<accession>A0A8K0TNB8</accession>
<proteinExistence type="predicted"/>
<evidence type="ECO:0000313" key="3">
    <source>
        <dbReference type="EMBL" id="KAH7368350.1"/>
    </source>
</evidence>
<protein>
    <submittedName>
        <fullName evidence="3">Uncharacterized protein</fullName>
    </submittedName>
</protein>
<feature type="coiled-coil region" evidence="1">
    <location>
        <begin position="645"/>
        <end position="682"/>
    </location>
</feature>
<sequence>MAPPNPGWRPVYSQEIEKRRSAMAIIADRLVKFYVAGTDLERKMLRDLAFNSLVLNVNKTAYNRTIFHENTGPLSKVLQGTKFTIEAAIAFAILQSPARARSLAPGNALMAAIADRVSRLIGEDGRDCFIPEGFEKEEEEAHTVITKAMALDAHFRYYGRQFVTRVEAAARFPAPDATGFIPVTSEMRYNMPILCPGQVKAEVDLLMLFESDWKESDNGERELADILDAAKKLAGESRAVADAYRLMNHGESKEHRENAFALLTIVFAYAEIKILENHQGLYQAIHTRVFNARLQAHIAQLKQSTRPIVFGQQNVDTQNPATFRHHAWREPSTPGTAWEQSPGQLPYAPAPAVDDGGRVIDIVDPAEHWKRVRFADNRTKNRTRERDIIGFQPNDIDAEPLVTSEAIANELEAQQPNISLRRWGIDESRDVEFRFQYDHGFTDDKKLVYNNTALPANRNEGMDEIDASITLIFEAQGNKPIVVGSKKGKSVAAANAGDESQASTPGPGPVSADTSTAENENETSNTETASKAAPGIGIQLPPSKPEPKKRKAAADTGSGVSAPTAAKRKAIDAEIQEKNAALAHHAEKIMKLDKRIEELETQAEAQKLVIKERDTQITDLTATVDAKEREVLSVQSELGSSHLANQLLQTKAKNLEREMEKLKSENQKLETANAQLRALDKLRIMQDQQAQQSKTTTLEIQKLRERIFGG</sequence>
<dbReference type="Proteomes" id="UP000813385">
    <property type="component" value="Unassembled WGS sequence"/>
</dbReference>
<feature type="region of interest" description="Disordered" evidence="2">
    <location>
        <begin position="493"/>
        <end position="565"/>
    </location>
</feature>
<feature type="coiled-coil region" evidence="1">
    <location>
        <begin position="582"/>
        <end position="609"/>
    </location>
</feature>
<evidence type="ECO:0000256" key="1">
    <source>
        <dbReference type="SAM" id="Coils"/>
    </source>
</evidence>
<comment type="caution">
    <text evidence="3">The sequence shown here is derived from an EMBL/GenBank/DDBJ whole genome shotgun (WGS) entry which is preliminary data.</text>
</comment>
<gene>
    <name evidence="3" type="ORF">B0T11DRAFT_326540</name>
</gene>
<dbReference type="AlphaFoldDB" id="A0A8K0TNB8"/>
<evidence type="ECO:0000256" key="2">
    <source>
        <dbReference type="SAM" id="MobiDB-lite"/>
    </source>
</evidence>
<dbReference type="EMBL" id="JAGPXD010000002">
    <property type="protein sequence ID" value="KAH7368350.1"/>
    <property type="molecule type" value="Genomic_DNA"/>
</dbReference>